<dbReference type="InterPro" id="IPR053709">
    <property type="entry name" value="eRP_eS24_sf"/>
</dbReference>
<dbReference type="Gene3D" id="3.30.70.3370">
    <property type="match status" value="1"/>
</dbReference>
<dbReference type="InterPro" id="IPR018098">
    <property type="entry name" value="Ribosomal_eS24_CS"/>
</dbReference>
<dbReference type="InterPro" id="IPR001976">
    <property type="entry name" value="Ribosomal_eS24"/>
</dbReference>
<dbReference type="AlphaFoldDB" id="A0A9N7MUZ4"/>
<evidence type="ECO:0000256" key="4">
    <source>
        <dbReference type="RuleBase" id="RU004383"/>
    </source>
</evidence>
<proteinExistence type="inferred from homology"/>
<evidence type="ECO:0000256" key="5">
    <source>
        <dbReference type="SAM" id="MobiDB-lite"/>
    </source>
</evidence>
<comment type="caution">
    <text evidence="6">The sequence shown here is derived from an EMBL/GenBank/DDBJ whole genome shotgun (WGS) entry which is preliminary data.</text>
</comment>
<sequence>MYHHRQITTATIEVIEVAVHVLDGAVVVDETGILNRVSAVAEIAFPAGRTSIRKRPIKRNDRPVSTDSLNLRQKNPRFKSSLHKAAKRPSSRKKNIYHCCTTELSSSRKGAGENLLTTPKMADKAVTIRTRKFMTNRLLSRKQFVIDVLHPGRANVSKAELKEKLARIYEVKDSNAIFVFKFRTHFGGGKSTGFGLIYDSVESAKKFEPKYRLIRNGLDTKVEKSRKQMKERKNRAKKIRGVKKTKAGDASKKK</sequence>
<feature type="region of interest" description="Disordered" evidence="5">
    <location>
        <begin position="222"/>
        <end position="254"/>
    </location>
</feature>
<dbReference type="FunFam" id="3.30.70.3370:FF:000001">
    <property type="entry name" value="40S ribosomal protein S24"/>
    <property type="match status" value="1"/>
</dbReference>
<comment type="similarity">
    <text evidence="1 4">Belongs to the eukaryotic ribosomal protein eS24 family.</text>
</comment>
<dbReference type="GO" id="GO:1990904">
    <property type="term" value="C:ribonucleoprotein complex"/>
    <property type="evidence" value="ECO:0007669"/>
    <property type="project" value="UniProtKB-KW"/>
</dbReference>
<dbReference type="GO" id="GO:0003735">
    <property type="term" value="F:structural constituent of ribosome"/>
    <property type="evidence" value="ECO:0007669"/>
    <property type="project" value="InterPro"/>
</dbReference>
<keyword evidence="3" id="KW-0687">Ribonucleoprotein</keyword>
<dbReference type="PANTHER" id="PTHR10496">
    <property type="entry name" value="40S RIBOSOMAL PROTEIN S24"/>
    <property type="match status" value="1"/>
</dbReference>
<dbReference type="HAMAP" id="MF_00545">
    <property type="entry name" value="Ribosomal_eS24"/>
    <property type="match status" value="1"/>
</dbReference>
<reference evidence="6" key="1">
    <citation type="submission" date="2019-12" db="EMBL/GenBank/DDBJ databases">
        <authorList>
            <person name="Scholes J."/>
        </authorList>
    </citation>
    <scope>NUCLEOTIDE SEQUENCE</scope>
</reference>
<dbReference type="SUPFAM" id="SSF54189">
    <property type="entry name" value="Ribosomal proteins S24e, L23 and L15e"/>
    <property type="match status" value="1"/>
</dbReference>
<protein>
    <recommendedName>
        <fullName evidence="4">40S ribosomal protein S24</fullName>
    </recommendedName>
</protein>
<gene>
    <name evidence="6" type="ORF">SHERM_15555</name>
</gene>
<dbReference type="GO" id="GO:0003729">
    <property type="term" value="F:mRNA binding"/>
    <property type="evidence" value="ECO:0007669"/>
    <property type="project" value="UniProtKB-ARBA"/>
</dbReference>
<dbReference type="GO" id="GO:0006412">
    <property type="term" value="P:translation"/>
    <property type="evidence" value="ECO:0007669"/>
    <property type="project" value="InterPro"/>
</dbReference>
<evidence type="ECO:0000313" key="6">
    <source>
        <dbReference type="EMBL" id="CAA0815541.1"/>
    </source>
</evidence>
<organism evidence="6 7">
    <name type="scientific">Striga hermonthica</name>
    <name type="common">Purple witchweed</name>
    <name type="synonym">Buchnera hermonthica</name>
    <dbReference type="NCBI Taxonomy" id="68872"/>
    <lineage>
        <taxon>Eukaryota</taxon>
        <taxon>Viridiplantae</taxon>
        <taxon>Streptophyta</taxon>
        <taxon>Embryophyta</taxon>
        <taxon>Tracheophyta</taxon>
        <taxon>Spermatophyta</taxon>
        <taxon>Magnoliopsida</taxon>
        <taxon>eudicotyledons</taxon>
        <taxon>Gunneridae</taxon>
        <taxon>Pentapetalae</taxon>
        <taxon>asterids</taxon>
        <taxon>lamiids</taxon>
        <taxon>Lamiales</taxon>
        <taxon>Orobanchaceae</taxon>
        <taxon>Buchnereae</taxon>
        <taxon>Striga</taxon>
    </lineage>
</organism>
<keyword evidence="7" id="KW-1185">Reference proteome</keyword>
<dbReference type="Proteomes" id="UP001153555">
    <property type="component" value="Unassembled WGS sequence"/>
</dbReference>
<evidence type="ECO:0000256" key="3">
    <source>
        <dbReference type="ARBA" id="ARBA00023274"/>
    </source>
</evidence>
<evidence type="ECO:0000313" key="7">
    <source>
        <dbReference type="Proteomes" id="UP001153555"/>
    </source>
</evidence>
<dbReference type="EMBL" id="CACSLK010012531">
    <property type="protein sequence ID" value="CAA0815541.1"/>
    <property type="molecule type" value="Genomic_DNA"/>
</dbReference>
<feature type="compositionally biased region" description="Basic residues" evidence="5">
    <location>
        <begin position="229"/>
        <end position="245"/>
    </location>
</feature>
<dbReference type="Pfam" id="PF01282">
    <property type="entry name" value="Ribosomal_S24e"/>
    <property type="match status" value="1"/>
</dbReference>
<evidence type="ECO:0000256" key="2">
    <source>
        <dbReference type="ARBA" id="ARBA00022980"/>
    </source>
</evidence>
<keyword evidence="2 6" id="KW-0689">Ribosomal protein</keyword>
<dbReference type="GO" id="GO:0005840">
    <property type="term" value="C:ribosome"/>
    <property type="evidence" value="ECO:0007669"/>
    <property type="project" value="UniProtKB-KW"/>
</dbReference>
<evidence type="ECO:0000256" key="1">
    <source>
        <dbReference type="ARBA" id="ARBA00009680"/>
    </source>
</evidence>
<name>A0A9N7MUZ4_STRHE</name>
<dbReference type="PROSITE" id="PS00529">
    <property type="entry name" value="RIBOSOMAL_S24E"/>
    <property type="match status" value="1"/>
</dbReference>
<dbReference type="InterPro" id="IPR012678">
    <property type="entry name" value="Ribosomal_uL23/eL15/eS24_sf"/>
</dbReference>
<accession>A0A9N7MUZ4</accession>